<evidence type="ECO:0000256" key="1">
    <source>
        <dbReference type="SAM" id="MobiDB-lite"/>
    </source>
</evidence>
<dbReference type="Gene3D" id="3.30.780.10">
    <property type="entry name" value="SUI1-like domain"/>
    <property type="match status" value="1"/>
</dbReference>
<dbReference type="Pfam" id="PF01253">
    <property type="entry name" value="SUI1"/>
    <property type="match status" value="1"/>
</dbReference>
<dbReference type="PROSITE" id="PS50296">
    <property type="entry name" value="SUI1"/>
    <property type="match status" value="1"/>
</dbReference>
<feature type="region of interest" description="Disordered" evidence="1">
    <location>
        <begin position="61"/>
        <end position="83"/>
    </location>
</feature>
<sequence>MDAKKLLEKISNKNDDDLKEIDKKIHIKVFKDGNRLKTEITGLEDFMKSDDIKPFTKKMKEQHGCSGTISSSGNEADGKKKITFSGNQTDNIKTYIIKAGITTPEFIK</sequence>
<dbReference type="SUPFAM" id="SSF55159">
    <property type="entry name" value="eIF1-like"/>
    <property type="match status" value="1"/>
</dbReference>
<accession>A0A3G4ZQ27</accession>
<proteinExistence type="predicted"/>
<dbReference type="InterPro" id="IPR036877">
    <property type="entry name" value="SUI1_dom_sf"/>
</dbReference>
<dbReference type="EMBL" id="MK071980">
    <property type="protein sequence ID" value="AYV75713.1"/>
    <property type="molecule type" value="Genomic_DNA"/>
</dbReference>
<feature type="compositionally biased region" description="Polar residues" evidence="1">
    <location>
        <begin position="65"/>
        <end position="74"/>
    </location>
</feature>
<gene>
    <name evidence="3" type="ORF">Terrestrivirus2_221</name>
</gene>
<feature type="domain" description="SUI1" evidence="2">
    <location>
        <begin position="31"/>
        <end position="100"/>
    </location>
</feature>
<dbReference type="InterPro" id="IPR001950">
    <property type="entry name" value="SUI1"/>
</dbReference>
<evidence type="ECO:0000259" key="2">
    <source>
        <dbReference type="PROSITE" id="PS50296"/>
    </source>
</evidence>
<evidence type="ECO:0000313" key="3">
    <source>
        <dbReference type="EMBL" id="AYV75713.1"/>
    </source>
</evidence>
<protein>
    <recommendedName>
        <fullName evidence="2">SUI1 domain-containing protein</fullName>
    </recommendedName>
</protein>
<reference evidence="3" key="1">
    <citation type="submission" date="2018-10" db="EMBL/GenBank/DDBJ databases">
        <title>Hidden diversity of soil giant viruses.</title>
        <authorList>
            <person name="Schulz F."/>
            <person name="Alteio L."/>
            <person name="Goudeau D."/>
            <person name="Ryan E.M."/>
            <person name="Malmstrom R.R."/>
            <person name="Blanchard J."/>
            <person name="Woyke T."/>
        </authorList>
    </citation>
    <scope>NUCLEOTIDE SEQUENCE</scope>
    <source>
        <strain evidence="3">TEV1</strain>
    </source>
</reference>
<name>A0A3G4ZQ27_9VIRU</name>
<organism evidence="3">
    <name type="scientific">Terrestrivirus sp</name>
    <dbReference type="NCBI Taxonomy" id="2487775"/>
    <lineage>
        <taxon>Viruses</taxon>
        <taxon>Varidnaviria</taxon>
        <taxon>Bamfordvirae</taxon>
        <taxon>Nucleocytoviricota</taxon>
        <taxon>Megaviricetes</taxon>
        <taxon>Imitervirales</taxon>
        <taxon>Mimiviridae</taxon>
        <taxon>Klosneuvirinae</taxon>
    </lineage>
</organism>